<dbReference type="AlphaFoldDB" id="A0A3N4MQR2"/>
<evidence type="ECO:0000256" key="1">
    <source>
        <dbReference type="ARBA" id="ARBA00022593"/>
    </source>
</evidence>
<feature type="region of interest" description="Disordered" evidence="5">
    <location>
        <begin position="1"/>
        <end position="119"/>
    </location>
</feature>
<evidence type="ECO:0000313" key="7">
    <source>
        <dbReference type="Proteomes" id="UP000267821"/>
    </source>
</evidence>
<feature type="region of interest" description="Disordered" evidence="5">
    <location>
        <begin position="133"/>
        <end position="173"/>
    </location>
</feature>
<dbReference type="OrthoDB" id="10005898at2759"/>
<feature type="compositionally biased region" description="Acidic residues" evidence="5">
    <location>
        <begin position="149"/>
        <end position="158"/>
    </location>
</feature>
<protein>
    <submittedName>
        <fullName evidence="6">Uncharacterized protein</fullName>
    </submittedName>
</protein>
<dbReference type="PANTHER" id="PTHR12652">
    <property type="entry name" value="PEROXISOMAL BIOGENESIS FACTOR 11"/>
    <property type="match status" value="1"/>
</dbReference>
<feature type="compositionally biased region" description="Low complexity" evidence="5">
    <location>
        <begin position="34"/>
        <end position="47"/>
    </location>
</feature>
<keyword evidence="2" id="KW-0472">Membrane</keyword>
<keyword evidence="3" id="KW-0576">Peroxisome</keyword>
<evidence type="ECO:0000313" key="6">
    <source>
        <dbReference type="EMBL" id="RPB29845.1"/>
    </source>
</evidence>
<reference evidence="6 7" key="1">
    <citation type="journal article" date="2018" name="Nat. Ecol. Evol.">
        <title>Pezizomycetes genomes reveal the molecular basis of ectomycorrhizal truffle lifestyle.</title>
        <authorList>
            <person name="Murat C."/>
            <person name="Payen T."/>
            <person name="Noel B."/>
            <person name="Kuo A."/>
            <person name="Morin E."/>
            <person name="Chen J."/>
            <person name="Kohler A."/>
            <person name="Krizsan K."/>
            <person name="Balestrini R."/>
            <person name="Da Silva C."/>
            <person name="Montanini B."/>
            <person name="Hainaut M."/>
            <person name="Levati E."/>
            <person name="Barry K.W."/>
            <person name="Belfiori B."/>
            <person name="Cichocki N."/>
            <person name="Clum A."/>
            <person name="Dockter R.B."/>
            <person name="Fauchery L."/>
            <person name="Guy J."/>
            <person name="Iotti M."/>
            <person name="Le Tacon F."/>
            <person name="Lindquist E.A."/>
            <person name="Lipzen A."/>
            <person name="Malagnac F."/>
            <person name="Mello A."/>
            <person name="Molinier V."/>
            <person name="Miyauchi S."/>
            <person name="Poulain J."/>
            <person name="Riccioni C."/>
            <person name="Rubini A."/>
            <person name="Sitrit Y."/>
            <person name="Splivallo R."/>
            <person name="Traeger S."/>
            <person name="Wang M."/>
            <person name="Zifcakova L."/>
            <person name="Wipf D."/>
            <person name="Zambonelli A."/>
            <person name="Paolocci F."/>
            <person name="Nowrousian M."/>
            <person name="Ottonello S."/>
            <person name="Baldrian P."/>
            <person name="Spatafora J.W."/>
            <person name="Henrissat B."/>
            <person name="Nagy L.G."/>
            <person name="Aury J.M."/>
            <person name="Wincker P."/>
            <person name="Grigoriev I.V."/>
            <person name="Bonfante P."/>
            <person name="Martin F.M."/>
        </authorList>
    </citation>
    <scope>NUCLEOTIDE SEQUENCE [LARGE SCALE GENOMIC DNA]</scope>
    <source>
        <strain evidence="6 7">ATCC MYA-4762</strain>
    </source>
</reference>
<dbReference type="InterPro" id="IPR008733">
    <property type="entry name" value="PEX11"/>
</dbReference>
<evidence type="ECO:0000256" key="5">
    <source>
        <dbReference type="SAM" id="MobiDB-lite"/>
    </source>
</evidence>
<dbReference type="EMBL" id="ML121527">
    <property type="protein sequence ID" value="RPB29845.1"/>
    <property type="molecule type" value="Genomic_DNA"/>
</dbReference>
<keyword evidence="7" id="KW-1185">Reference proteome</keyword>
<proteinExistence type="predicted"/>
<dbReference type="GO" id="GO:0005778">
    <property type="term" value="C:peroxisomal membrane"/>
    <property type="evidence" value="ECO:0007669"/>
    <property type="project" value="UniProtKB-SubCell"/>
</dbReference>
<evidence type="ECO:0000256" key="3">
    <source>
        <dbReference type="ARBA" id="ARBA00023140"/>
    </source>
</evidence>
<dbReference type="STRING" id="1051890.A0A3N4MQR2"/>
<accession>A0A3N4MQR2</accession>
<comment type="subcellular location">
    <subcellularLocation>
        <location evidence="4">Peroxisome membrane</location>
    </subcellularLocation>
</comment>
<feature type="compositionally biased region" description="Basic and acidic residues" evidence="5">
    <location>
        <begin position="55"/>
        <end position="101"/>
    </location>
</feature>
<organism evidence="6 7">
    <name type="scientific">Terfezia boudieri ATCC MYA-4762</name>
    <dbReference type="NCBI Taxonomy" id="1051890"/>
    <lineage>
        <taxon>Eukaryota</taxon>
        <taxon>Fungi</taxon>
        <taxon>Dikarya</taxon>
        <taxon>Ascomycota</taxon>
        <taxon>Pezizomycotina</taxon>
        <taxon>Pezizomycetes</taxon>
        <taxon>Pezizales</taxon>
        <taxon>Pezizaceae</taxon>
        <taxon>Terfezia</taxon>
    </lineage>
</organism>
<evidence type="ECO:0000256" key="4">
    <source>
        <dbReference type="ARBA" id="ARBA00046271"/>
    </source>
</evidence>
<dbReference type="InParanoid" id="A0A3N4MQR2"/>
<sequence>MSTQPPPPVEVAVDSNPFTTTLPAEQSLDLRPASAGSESSLHSSTSSDEVVVVHSAKEEEGLAKEEEGPAKEEEVPAKEEEGSAKEEEGSAKEEEGEHVETVAEETPEDNPPKDKPSSGETLVVVAEEYDTLATIVPTLEDTPNRGEPSEEETLEENDGLTPIVPTPEIPEIPEKPTATKVAEAAGHATDTITSWLPGCLAKTSAFVTRLNKLMSTATGTDRALMTTSYSLTALTAQLDRISHYRELAHSNKAHQVSVVPLGYVSYLLLARKQESSRLATISIHLKALASLTSDVRIFMRLWGLFGIYEWLIDTLRNPPKDMTIRKIAYLQIAVNFLYQILENLAYLGQHKVLPIGKKRQNSYWLWSSRFWMAHVVLEFCRLKRERDLDLKGKDKAESGDAPRWYEVAGVMKSDGKKSVWLRQLWSNMAYAPLTVHWSLESGLLTQLTVGTLGTIAGVIGLHQAWRRTV</sequence>
<gene>
    <name evidence="6" type="ORF">L211DRAFT_864397</name>
</gene>
<dbReference type="Pfam" id="PF05648">
    <property type="entry name" value="PEX11"/>
    <property type="match status" value="1"/>
</dbReference>
<evidence type="ECO:0000256" key="2">
    <source>
        <dbReference type="ARBA" id="ARBA00023136"/>
    </source>
</evidence>
<dbReference type="Proteomes" id="UP000267821">
    <property type="component" value="Unassembled WGS sequence"/>
</dbReference>
<dbReference type="GO" id="GO:0016559">
    <property type="term" value="P:peroxisome fission"/>
    <property type="evidence" value="ECO:0007669"/>
    <property type="project" value="InterPro"/>
</dbReference>
<dbReference type="PANTHER" id="PTHR12652:SF25">
    <property type="entry name" value="MICROBODY (PEROXISOME) PROLIFERATION PROTEIN PEROXIN 11C (EUROFUNG)"/>
    <property type="match status" value="1"/>
</dbReference>
<keyword evidence="1" id="KW-0962">Peroxisome biogenesis</keyword>
<name>A0A3N4MQR2_9PEZI</name>